<evidence type="ECO:0000313" key="7">
    <source>
        <dbReference type="EMBL" id="TKW27134.1"/>
    </source>
</evidence>
<reference evidence="7" key="1">
    <citation type="submission" date="2019-03" db="EMBL/GenBank/DDBJ databases">
        <title>WGS assembly of Setaria viridis.</title>
        <authorList>
            <person name="Huang P."/>
            <person name="Jenkins J."/>
            <person name="Grimwood J."/>
            <person name="Barry K."/>
            <person name="Healey A."/>
            <person name="Mamidi S."/>
            <person name="Sreedasyam A."/>
            <person name="Shu S."/>
            <person name="Feldman M."/>
            <person name="Wu J."/>
            <person name="Yu Y."/>
            <person name="Chen C."/>
            <person name="Johnson J."/>
            <person name="Rokhsar D."/>
            <person name="Baxter I."/>
            <person name="Schmutz J."/>
            <person name="Brutnell T."/>
            <person name="Kellogg E."/>
        </authorList>
    </citation>
    <scope>NUCLEOTIDE SEQUENCE [LARGE SCALE GENOMIC DNA]</scope>
</reference>
<dbReference type="GO" id="GO:0008311">
    <property type="term" value="F:double-stranded DNA 3'-5' DNA exonuclease activity"/>
    <property type="evidence" value="ECO:0007669"/>
    <property type="project" value="TreeGrafter"/>
</dbReference>
<keyword evidence="8" id="KW-1185">Reference proteome</keyword>
<dbReference type="GO" id="GO:0005634">
    <property type="term" value="C:nucleus"/>
    <property type="evidence" value="ECO:0007669"/>
    <property type="project" value="TreeGrafter"/>
</dbReference>
<dbReference type="Gramene" id="TKW27134">
    <property type="protein sequence ID" value="TKW27134"/>
    <property type="gene ID" value="SEVIR_3G238700v2"/>
</dbReference>
<dbReference type="GO" id="GO:0003906">
    <property type="term" value="F:DNA-(apurinic or apyrimidinic site) endonuclease activity"/>
    <property type="evidence" value="ECO:0007669"/>
    <property type="project" value="TreeGrafter"/>
</dbReference>
<dbReference type="EMBL" id="CM016554">
    <property type="protein sequence ID" value="TKW27134.1"/>
    <property type="molecule type" value="Genomic_DNA"/>
</dbReference>
<evidence type="ECO:0000256" key="5">
    <source>
        <dbReference type="ARBA" id="ARBA00022842"/>
    </source>
</evidence>
<dbReference type="InterPro" id="IPR005135">
    <property type="entry name" value="Endo/exonuclease/phosphatase"/>
</dbReference>
<keyword evidence="3" id="KW-0479">Metal-binding</keyword>
<accession>A0A4U6VFG2</accession>
<proteinExistence type="inferred from homology"/>
<dbReference type="GO" id="GO:0046872">
    <property type="term" value="F:metal ion binding"/>
    <property type="evidence" value="ECO:0007669"/>
    <property type="project" value="UniProtKB-KW"/>
</dbReference>
<dbReference type="Proteomes" id="UP000298652">
    <property type="component" value="Chromosome 3"/>
</dbReference>
<dbReference type="PANTHER" id="PTHR22748:SF19">
    <property type="entry name" value="ENDONUCLEASE_EXONUCLEASE_PHOSPHATASE DOMAIN-CONTAINING PROTEIN"/>
    <property type="match status" value="1"/>
</dbReference>
<evidence type="ECO:0000256" key="4">
    <source>
        <dbReference type="ARBA" id="ARBA00022801"/>
    </source>
</evidence>
<keyword evidence="5" id="KW-0460">Magnesium</keyword>
<dbReference type="AlphaFoldDB" id="A0A4U6VFG2"/>
<dbReference type="Pfam" id="PF03372">
    <property type="entry name" value="Exo_endo_phos"/>
    <property type="match status" value="1"/>
</dbReference>
<dbReference type="GO" id="GO:0006284">
    <property type="term" value="P:base-excision repair"/>
    <property type="evidence" value="ECO:0007669"/>
    <property type="project" value="TreeGrafter"/>
</dbReference>
<dbReference type="InterPro" id="IPR004808">
    <property type="entry name" value="AP_endonuc_1"/>
</dbReference>
<feature type="domain" description="Endonuclease/exonuclease/phosphatase" evidence="6">
    <location>
        <begin position="10"/>
        <end position="209"/>
    </location>
</feature>
<dbReference type="GO" id="GO:0008081">
    <property type="term" value="F:phosphoric diester hydrolase activity"/>
    <property type="evidence" value="ECO:0007669"/>
    <property type="project" value="TreeGrafter"/>
</dbReference>
<name>A0A4U6VFG2_SETVI</name>
<organism evidence="7 8">
    <name type="scientific">Setaria viridis</name>
    <name type="common">Green bristlegrass</name>
    <name type="synonym">Setaria italica subsp. viridis</name>
    <dbReference type="NCBI Taxonomy" id="4556"/>
    <lineage>
        <taxon>Eukaryota</taxon>
        <taxon>Viridiplantae</taxon>
        <taxon>Streptophyta</taxon>
        <taxon>Embryophyta</taxon>
        <taxon>Tracheophyta</taxon>
        <taxon>Spermatophyta</taxon>
        <taxon>Magnoliopsida</taxon>
        <taxon>Liliopsida</taxon>
        <taxon>Poales</taxon>
        <taxon>Poaceae</taxon>
        <taxon>PACMAD clade</taxon>
        <taxon>Panicoideae</taxon>
        <taxon>Panicodae</taxon>
        <taxon>Paniceae</taxon>
        <taxon>Cenchrinae</taxon>
        <taxon>Setaria</taxon>
    </lineage>
</organism>
<comment type="similarity">
    <text evidence="2">Belongs to the DNA repair enzymes AP/ExoA family.</text>
</comment>
<evidence type="ECO:0000256" key="3">
    <source>
        <dbReference type="ARBA" id="ARBA00022723"/>
    </source>
</evidence>
<protein>
    <recommendedName>
        <fullName evidence="6">Endonuclease/exonuclease/phosphatase domain-containing protein</fullName>
    </recommendedName>
</protein>
<dbReference type="OMA" id="KERPLMC"/>
<sequence length="311" mass="35273">MEIANINVLVWNVRGLNARSRRDSLRMLVADSTASIVCIQETKLSVILPFLMAGMLGSSFLAFDYLPAAGTRGGILTACRSPAMSCGRVHAGRHSLTVSVQIQDHDMPWTLTNVYGPQPDIDKVEFLEELRLVHSLASPMWIVVGDFNLILRAAEKNTSNVNRRNIGRFRRFVDDVSLKEVYLHGRRYTWSNERQAPVMAQLDRVLVYTQQVWHSVDQRIGCASLSPTAGSPFLDWWLLRRRSFLGASKKGFDTTFILVSWHIWKERNHRVFTGDTQRTPQQLAVAITEEAAIWCSAGAHCRYTIGWHFQS</sequence>
<gene>
    <name evidence="7" type="ORF">SEVIR_3G238700v2</name>
</gene>
<evidence type="ECO:0000256" key="2">
    <source>
        <dbReference type="ARBA" id="ARBA00007092"/>
    </source>
</evidence>
<dbReference type="SUPFAM" id="SSF56219">
    <property type="entry name" value="DNase I-like"/>
    <property type="match status" value="1"/>
</dbReference>
<dbReference type="PANTHER" id="PTHR22748">
    <property type="entry name" value="AP ENDONUCLEASE"/>
    <property type="match status" value="1"/>
</dbReference>
<evidence type="ECO:0000259" key="6">
    <source>
        <dbReference type="Pfam" id="PF03372"/>
    </source>
</evidence>
<dbReference type="InterPro" id="IPR036691">
    <property type="entry name" value="Endo/exonu/phosph_ase_sf"/>
</dbReference>
<dbReference type="Gene3D" id="3.60.10.10">
    <property type="entry name" value="Endonuclease/exonuclease/phosphatase"/>
    <property type="match status" value="1"/>
</dbReference>
<comment type="cofactor">
    <cofactor evidence="1">
        <name>Mg(2+)</name>
        <dbReference type="ChEBI" id="CHEBI:18420"/>
    </cofactor>
</comment>
<keyword evidence="4" id="KW-0378">Hydrolase</keyword>
<evidence type="ECO:0000256" key="1">
    <source>
        <dbReference type="ARBA" id="ARBA00001946"/>
    </source>
</evidence>
<evidence type="ECO:0000313" key="8">
    <source>
        <dbReference type="Proteomes" id="UP000298652"/>
    </source>
</evidence>